<dbReference type="InterPro" id="IPR036737">
    <property type="entry name" value="OmpA-like_sf"/>
</dbReference>
<protein>
    <submittedName>
        <fullName evidence="7">OmpA family protein</fullName>
    </submittedName>
</protein>
<feature type="region of interest" description="Disordered" evidence="5">
    <location>
        <begin position="301"/>
        <end position="334"/>
    </location>
</feature>
<evidence type="ECO:0000313" key="8">
    <source>
        <dbReference type="Proteomes" id="UP001250214"/>
    </source>
</evidence>
<dbReference type="RefSeq" id="WP_310912497.1">
    <property type="nucleotide sequence ID" value="NZ_JAVLVT010000005.1"/>
</dbReference>
<dbReference type="InterPro" id="IPR006665">
    <property type="entry name" value="OmpA-like"/>
</dbReference>
<gene>
    <name evidence="7" type="ORF">RIF23_11595</name>
</gene>
<dbReference type="Gene3D" id="3.30.1330.60">
    <property type="entry name" value="OmpA-like domain"/>
    <property type="match status" value="1"/>
</dbReference>
<accession>A0ABU2H6K7</accession>
<dbReference type="Pfam" id="PF00691">
    <property type="entry name" value="OmpA"/>
    <property type="match status" value="1"/>
</dbReference>
<evidence type="ECO:0000256" key="4">
    <source>
        <dbReference type="PROSITE-ProRule" id="PRU00473"/>
    </source>
</evidence>
<evidence type="ECO:0000256" key="3">
    <source>
        <dbReference type="ARBA" id="ARBA00023237"/>
    </source>
</evidence>
<dbReference type="PANTHER" id="PTHR30329">
    <property type="entry name" value="STATOR ELEMENT OF FLAGELLAR MOTOR COMPLEX"/>
    <property type="match status" value="1"/>
</dbReference>
<dbReference type="InterPro" id="IPR006664">
    <property type="entry name" value="OMP_bac"/>
</dbReference>
<keyword evidence="3" id="KW-0998">Cell outer membrane</keyword>
<evidence type="ECO:0000256" key="1">
    <source>
        <dbReference type="ARBA" id="ARBA00004442"/>
    </source>
</evidence>
<dbReference type="InterPro" id="IPR050330">
    <property type="entry name" value="Bact_OuterMem_StrucFunc"/>
</dbReference>
<dbReference type="Proteomes" id="UP001250214">
    <property type="component" value="Unassembled WGS sequence"/>
</dbReference>
<proteinExistence type="predicted"/>
<dbReference type="PRINTS" id="PR01021">
    <property type="entry name" value="OMPADOMAIN"/>
</dbReference>
<reference evidence="8" key="1">
    <citation type="submission" date="2023-07" db="EMBL/GenBank/DDBJ databases">
        <title>Novel species in the genus Lipingzhangella isolated from Sambhar Salt Lake.</title>
        <authorList>
            <person name="Jiya N."/>
            <person name="Kajale S."/>
            <person name="Sharma A."/>
        </authorList>
    </citation>
    <scope>NUCLEOTIDE SEQUENCE [LARGE SCALE GENOMIC DNA]</scope>
    <source>
        <strain evidence="8">LS1_29</strain>
    </source>
</reference>
<keyword evidence="2 4" id="KW-0472">Membrane</keyword>
<feature type="domain" description="OmpA-like" evidence="6">
    <location>
        <begin position="219"/>
        <end position="334"/>
    </location>
</feature>
<keyword evidence="8" id="KW-1185">Reference proteome</keyword>
<dbReference type="PROSITE" id="PS51123">
    <property type="entry name" value="OMPA_2"/>
    <property type="match status" value="1"/>
</dbReference>
<evidence type="ECO:0000313" key="7">
    <source>
        <dbReference type="EMBL" id="MDS1270942.1"/>
    </source>
</evidence>
<comment type="subcellular location">
    <subcellularLocation>
        <location evidence="1">Cell outer membrane</location>
    </subcellularLocation>
</comment>
<dbReference type="EMBL" id="JAVLVT010000005">
    <property type="protein sequence ID" value="MDS1270942.1"/>
    <property type="molecule type" value="Genomic_DNA"/>
</dbReference>
<dbReference type="PANTHER" id="PTHR30329:SF21">
    <property type="entry name" value="LIPOPROTEIN YIAD-RELATED"/>
    <property type="match status" value="1"/>
</dbReference>
<evidence type="ECO:0000256" key="2">
    <source>
        <dbReference type="ARBA" id="ARBA00023136"/>
    </source>
</evidence>
<sequence length="334" mass="35545">MIISLAGVVLLLAGCVTDNSAERQGQDSGEAAVPPEESPDSANGDGDPPGEALAVSSTTSTEHGADLRLEIHALERVDADTVRLEFAVTNDGESVARFFQGLSQQEPTTASQVTLLDGDNGKKHLPWTEAADGSCVCSSWDGEQSMDPGDRIEGWVQYPAPPEDVTEMTVTTPITPPFLDIPLTEDSGAEPPDGELGEPRILDLHAFSADPEGAREESGDELAIMLSADVLFEVDESELTEEAADVLEGVAAEIDEASGEEVQIDGHTDNTGTDAINDPLSEDRAESVHQALAELVDREVDFTTEGHGSSDPVADNDTEEGRELNRRVTVRFEH</sequence>
<feature type="compositionally biased region" description="Basic and acidic residues" evidence="5">
    <location>
        <begin position="319"/>
        <end position="334"/>
    </location>
</feature>
<organism evidence="7 8">
    <name type="scientific">Lipingzhangella rawalii</name>
    <dbReference type="NCBI Taxonomy" id="2055835"/>
    <lineage>
        <taxon>Bacteria</taxon>
        <taxon>Bacillati</taxon>
        <taxon>Actinomycetota</taxon>
        <taxon>Actinomycetes</taxon>
        <taxon>Streptosporangiales</taxon>
        <taxon>Nocardiopsidaceae</taxon>
        <taxon>Lipingzhangella</taxon>
    </lineage>
</organism>
<dbReference type="SUPFAM" id="SSF103088">
    <property type="entry name" value="OmpA-like"/>
    <property type="match status" value="1"/>
</dbReference>
<evidence type="ECO:0000256" key="5">
    <source>
        <dbReference type="SAM" id="MobiDB-lite"/>
    </source>
</evidence>
<feature type="region of interest" description="Disordered" evidence="5">
    <location>
        <begin position="21"/>
        <end position="62"/>
    </location>
</feature>
<dbReference type="CDD" id="cd07185">
    <property type="entry name" value="OmpA_C-like"/>
    <property type="match status" value="1"/>
</dbReference>
<evidence type="ECO:0000259" key="6">
    <source>
        <dbReference type="PROSITE" id="PS51123"/>
    </source>
</evidence>
<name>A0ABU2H6K7_9ACTN</name>
<comment type="caution">
    <text evidence="7">The sequence shown here is derived from an EMBL/GenBank/DDBJ whole genome shotgun (WGS) entry which is preliminary data.</text>
</comment>